<keyword evidence="2" id="KW-1133">Transmembrane helix</keyword>
<protein>
    <recommendedName>
        <fullName evidence="3">SPW repeat-containing integral membrane domain-containing protein</fullName>
    </recommendedName>
</protein>
<dbReference type="Pfam" id="PF03779">
    <property type="entry name" value="SPW"/>
    <property type="match status" value="1"/>
</dbReference>
<dbReference type="InterPro" id="IPR005530">
    <property type="entry name" value="SPW"/>
</dbReference>
<dbReference type="Proteomes" id="UP001164459">
    <property type="component" value="Chromosome"/>
</dbReference>
<name>A0ABY7HC19_9BACT</name>
<feature type="region of interest" description="Disordered" evidence="1">
    <location>
        <begin position="121"/>
        <end position="148"/>
    </location>
</feature>
<keyword evidence="2" id="KW-0472">Membrane</keyword>
<dbReference type="RefSeq" id="WP_269038911.1">
    <property type="nucleotide sequence ID" value="NZ_CP114040.1"/>
</dbReference>
<feature type="domain" description="SPW repeat-containing integral membrane" evidence="3">
    <location>
        <begin position="9"/>
        <end position="107"/>
    </location>
</feature>
<accession>A0ABY7HC19</accession>
<reference evidence="4" key="1">
    <citation type="submission" date="2022-11" db="EMBL/GenBank/DDBJ databases">
        <title>Minimal conservation of predation-associated metabolite biosynthetic gene clusters underscores biosynthetic potential of Myxococcota including descriptions for ten novel species: Archangium lansinium sp. nov., Myxococcus landrumus sp. nov., Nannocystis bai.</title>
        <authorList>
            <person name="Ahearne A."/>
            <person name="Stevens C."/>
            <person name="Dowd S."/>
        </authorList>
    </citation>
    <scope>NUCLEOTIDE SEQUENCE</scope>
    <source>
        <strain evidence="4">Fl3</strain>
    </source>
</reference>
<sequence>MRFVSPRVHGVLDYLFAALFLFAPLWLDFRSDAAQLSAFVIGRTLLVLSLLTRYPLGVLRVIPFPVHGGLEMIAAPVLIALPWLAGFHEASLARNFFVGTGLVLLGLWAITDYRAAEPGKTGLHRPHAGAEGAAPSPATPTGDVDRAA</sequence>
<evidence type="ECO:0000256" key="1">
    <source>
        <dbReference type="SAM" id="MobiDB-lite"/>
    </source>
</evidence>
<evidence type="ECO:0000256" key="2">
    <source>
        <dbReference type="SAM" id="Phobius"/>
    </source>
</evidence>
<gene>
    <name evidence="4" type="ORF">O0S08_10360</name>
</gene>
<evidence type="ECO:0000259" key="3">
    <source>
        <dbReference type="Pfam" id="PF03779"/>
    </source>
</evidence>
<dbReference type="EMBL" id="CP114040">
    <property type="protein sequence ID" value="WAS96549.1"/>
    <property type="molecule type" value="Genomic_DNA"/>
</dbReference>
<evidence type="ECO:0000313" key="5">
    <source>
        <dbReference type="Proteomes" id="UP001164459"/>
    </source>
</evidence>
<evidence type="ECO:0000313" key="4">
    <source>
        <dbReference type="EMBL" id="WAS96549.1"/>
    </source>
</evidence>
<keyword evidence="5" id="KW-1185">Reference proteome</keyword>
<feature type="transmembrane region" description="Helical" evidence="2">
    <location>
        <begin position="33"/>
        <end position="52"/>
    </location>
</feature>
<keyword evidence="2" id="KW-0812">Transmembrane</keyword>
<feature type="transmembrane region" description="Helical" evidence="2">
    <location>
        <begin position="12"/>
        <end position="27"/>
    </location>
</feature>
<proteinExistence type="predicted"/>
<feature type="transmembrane region" description="Helical" evidence="2">
    <location>
        <begin position="91"/>
        <end position="110"/>
    </location>
</feature>
<organism evidence="4 5">
    <name type="scientific">Nannocystis punicea</name>
    <dbReference type="NCBI Taxonomy" id="2995304"/>
    <lineage>
        <taxon>Bacteria</taxon>
        <taxon>Pseudomonadati</taxon>
        <taxon>Myxococcota</taxon>
        <taxon>Polyangia</taxon>
        <taxon>Nannocystales</taxon>
        <taxon>Nannocystaceae</taxon>
        <taxon>Nannocystis</taxon>
    </lineage>
</organism>
<feature type="transmembrane region" description="Helical" evidence="2">
    <location>
        <begin position="64"/>
        <end position="85"/>
    </location>
</feature>